<evidence type="ECO:0000313" key="2">
    <source>
        <dbReference type="EMBL" id="KAK3309293.1"/>
    </source>
</evidence>
<organism evidence="2 3">
    <name type="scientific">Chaetomium strumarium</name>
    <dbReference type="NCBI Taxonomy" id="1170767"/>
    <lineage>
        <taxon>Eukaryota</taxon>
        <taxon>Fungi</taxon>
        <taxon>Dikarya</taxon>
        <taxon>Ascomycota</taxon>
        <taxon>Pezizomycotina</taxon>
        <taxon>Sordariomycetes</taxon>
        <taxon>Sordariomycetidae</taxon>
        <taxon>Sordariales</taxon>
        <taxon>Chaetomiaceae</taxon>
        <taxon>Chaetomium</taxon>
    </lineage>
</organism>
<reference evidence="2" key="2">
    <citation type="submission" date="2023-06" db="EMBL/GenBank/DDBJ databases">
        <authorList>
            <consortium name="Lawrence Berkeley National Laboratory"/>
            <person name="Mondo S.J."/>
            <person name="Hensen N."/>
            <person name="Bonometti L."/>
            <person name="Westerberg I."/>
            <person name="Brannstrom I.O."/>
            <person name="Guillou S."/>
            <person name="Cros-Aarteil S."/>
            <person name="Calhoun S."/>
            <person name="Haridas S."/>
            <person name="Kuo A."/>
            <person name="Pangilinan J."/>
            <person name="Riley R."/>
            <person name="Labutti K."/>
            <person name="Andreopoulos B."/>
            <person name="Lipzen A."/>
            <person name="Chen C."/>
            <person name="Yanf M."/>
            <person name="Daum C."/>
            <person name="Ng V."/>
            <person name="Clum A."/>
            <person name="Steindorff A."/>
            <person name="Ohm R."/>
            <person name="Martin F."/>
            <person name="Silar P."/>
            <person name="Natvig D."/>
            <person name="Lalanne C."/>
            <person name="Gautier V."/>
            <person name="Ament-Velasquez S.L."/>
            <person name="Kruys A."/>
            <person name="Hutchinson M.I."/>
            <person name="Powell A.J."/>
            <person name="Barry K."/>
            <person name="Miller A.N."/>
            <person name="Grigoriev I.V."/>
            <person name="Debuchy R."/>
            <person name="Gladieux P."/>
            <person name="Thoren M.H."/>
            <person name="Johannesson H."/>
        </authorList>
    </citation>
    <scope>NUCLEOTIDE SEQUENCE</scope>
    <source>
        <strain evidence="2">CBS 333.67</strain>
    </source>
</reference>
<feature type="region of interest" description="Disordered" evidence="1">
    <location>
        <begin position="69"/>
        <end position="106"/>
    </location>
</feature>
<feature type="region of interest" description="Disordered" evidence="1">
    <location>
        <begin position="122"/>
        <end position="159"/>
    </location>
</feature>
<reference evidence="2" key="1">
    <citation type="journal article" date="2023" name="Mol. Phylogenet. Evol.">
        <title>Genome-scale phylogeny and comparative genomics of the fungal order Sordariales.</title>
        <authorList>
            <person name="Hensen N."/>
            <person name="Bonometti L."/>
            <person name="Westerberg I."/>
            <person name="Brannstrom I.O."/>
            <person name="Guillou S."/>
            <person name="Cros-Aarteil S."/>
            <person name="Calhoun S."/>
            <person name="Haridas S."/>
            <person name="Kuo A."/>
            <person name="Mondo S."/>
            <person name="Pangilinan J."/>
            <person name="Riley R."/>
            <person name="LaButti K."/>
            <person name="Andreopoulos B."/>
            <person name="Lipzen A."/>
            <person name="Chen C."/>
            <person name="Yan M."/>
            <person name="Daum C."/>
            <person name="Ng V."/>
            <person name="Clum A."/>
            <person name="Steindorff A."/>
            <person name="Ohm R.A."/>
            <person name="Martin F."/>
            <person name="Silar P."/>
            <person name="Natvig D.O."/>
            <person name="Lalanne C."/>
            <person name="Gautier V."/>
            <person name="Ament-Velasquez S.L."/>
            <person name="Kruys A."/>
            <person name="Hutchinson M.I."/>
            <person name="Powell A.J."/>
            <person name="Barry K."/>
            <person name="Miller A.N."/>
            <person name="Grigoriev I.V."/>
            <person name="Debuchy R."/>
            <person name="Gladieux P."/>
            <person name="Hiltunen Thoren M."/>
            <person name="Johannesson H."/>
        </authorList>
    </citation>
    <scope>NUCLEOTIDE SEQUENCE</scope>
    <source>
        <strain evidence="2">CBS 333.67</strain>
    </source>
</reference>
<dbReference type="Proteomes" id="UP001273166">
    <property type="component" value="Unassembled WGS sequence"/>
</dbReference>
<dbReference type="AlphaFoldDB" id="A0AAJ0GZZ7"/>
<sequence length="159" mass="18096">MGLLYRMELRFNMYGEVAGYPPGFTPPGVHQKHRRETEAWIEQMEAPTPSDCSDDGDILSILNFPRSLIRRPKERRDAAKRPASRPDRTGVSIKKQLTVDTKPPQGRIRQAILAQGAQVLELAKRQPNKGQSEKQRERQPYAQKLPDPQQGEKQLGVSR</sequence>
<gene>
    <name evidence="2" type="ORF">B0T15DRAFT_515152</name>
</gene>
<protein>
    <submittedName>
        <fullName evidence="2">Uncharacterized protein</fullName>
    </submittedName>
</protein>
<comment type="caution">
    <text evidence="2">The sequence shown here is derived from an EMBL/GenBank/DDBJ whole genome shotgun (WGS) entry which is preliminary data.</text>
</comment>
<name>A0AAJ0GZZ7_9PEZI</name>
<feature type="compositionally biased region" description="Basic and acidic residues" evidence="1">
    <location>
        <begin position="74"/>
        <end position="88"/>
    </location>
</feature>
<dbReference type="EMBL" id="JAUDZG010000001">
    <property type="protein sequence ID" value="KAK3309293.1"/>
    <property type="molecule type" value="Genomic_DNA"/>
</dbReference>
<proteinExistence type="predicted"/>
<dbReference type="GeneID" id="87886992"/>
<evidence type="ECO:0000256" key="1">
    <source>
        <dbReference type="SAM" id="MobiDB-lite"/>
    </source>
</evidence>
<accession>A0AAJ0GZZ7</accession>
<dbReference type="RefSeq" id="XP_062725073.1">
    <property type="nucleotide sequence ID" value="XM_062868163.1"/>
</dbReference>
<keyword evidence="3" id="KW-1185">Reference proteome</keyword>
<evidence type="ECO:0000313" key="3">
    <source>
        <dbReference type="Proteomes" id="UP001273166"/>
    </source>
</evidence>